<dbReference type="Gene3D" id="3.40.50.980">
    <property type="match status" value="1"/>
</dbReference>
<accession>A0A0P9D1Q8</accession>
<reference evidence="1 2" key="1">
    <citation type="submission" date="2015-09" db="EMBL/GenBank/DDBJ databases">
        <title>Draft genome sequence of Acidiplasma aeolicum DSM 18409.</title>
        <authorList>
            <person name="Hemp J."/>
        </authorList>
    </citation>
    <scope>NUCLEOTIDE SEQUENCE [LARGE SCALE GENOMIC DNA]</scope>
    <source>
        <strain evidence="1 2">V</strain>
    </source>
</reference>
<dbReference type="EMBL" id="LJCQ01000271">
    <property type="protein sequence ID" value="KPV46296.1"/>
    <property type="molecule type" value="Genomic_DNA"/>
</dbReference>
<dbReference type="SUPFAM" id="SSF56801">
    <property type="entry name" value="Acetyl-CoA synthetase-like"/>
    <property type="match status" value="1"/>
</dbReference>
<comment type="caution">
    <text evidence="1">The sequence shown here is derived from an EMBL/GenBank/DDBJ whole genome shotgun (WGS) entry which is preliminary data.</text>
</comment>
<evidence type="ECO:0000313" key="2">
    <source>
        <dbReference type="Proteomes" id="UP000050515"/>
    </source>
</evidence>
<organism evidence="1 2">
    <name type="scientific">Acidiplasma aeolicum</name>
    <dbReference type="NCBI Taxonomy" id="507754"/>
    <lineage>
        <taxon>Archaea</taxon>
        <taxon>Methanobacteriati</taxon>
        <taxon>Thermoplasmatota</taxon>
        <taxon>Thermoplasmata</taxon>
        <taxon>Thermoplasmatales</taxon>
        <taxon>Ferroplasmaceae</taxon>
        <taxon>Acidiplasma</taxon>
    </lineage>
</organism>
<sequence>VVHLPNSPDFLIAHLAISKLGGIISTMHMPYARADIKNALEEKRLNLHLSLLNQGIRILTLLNYLKSFQMKLEYHLDLFSVQKRISRAIPLLKEYIKIPI</sequence>
<evidence type="ECO:0000313" key="1">
    <source>
        <dbReference type="EMBL" id="KPV46296.1"/>
    </source>
</evidence>
<protein>
    <submittedName>
        <fullName evidence="1">Uncharacterized protein</fullName>
    </submittedName>
</protein>
<dbReference type="AlphaFoldDB" id="A0A0P9D1Q8"/>
<name>A0A0P9D1Q8_9ARCH</name>
<dbReference type="PATRIC" id="fig|507754.4.peg.1441"/>
<feature type="non-terminal residue" evidence="1">
    <location>
        <position position="1"/>
    </location>
</feature>
<proteinExistence type="predicted"/>
<gene>
    <name evidence="1" type="ORF">SE19_06135</name>
</gene>
<dbReference type="Proteomes" id="UP000050515">
    <property type="component" value="Unassembled WGS sequence"/>
</dbReference>